<dbReference type="AlphaFoldDB" id="A0A1M6TRD7"/>
<reference evidence="1 2" key="1">
    <citation type="submission" date="2016-11" db="EMBL/GenBank/DDBJ databases">
        <authorList>
            <person name="Jaros S."/>
            <person name="Januszkiewicz K."/>
            <person name="Wedrychowicz H."/>
        </authorList>
    </citation>
    <scope>NUCLEOTIDE SEQUENCE [LARGE SCALE GENOMIC DNA]</scope>
    <source>
        <strain evidence="1 2">DSM 14214</strain>
    </source>
</reference>
<evidence type="ECO:0000313" key="1">
    <source>
        <dbReference type="EMBL" id="SHK59480.1"/>
    </source>
</evidence>
<protein>
    <submittedName>
        <fullName evidence="1">Uncharacterized protein</fullName>
    </submittedName>
</protein>
<gene>
    <name evidence="1" type="ORF">SAMN02745138_02008</name>
</gene>
<keyword evidence="2" id="KW-1185">Reference proteome</keyword>
<name>A0A1M6TRD7_9FIRM</name>
<accession>A0A1M6TRD7</accession>
<sequence length="90" mass="11123">MGVSDFFVFVRKEFLLLYIGRNSVIAMRGCRYKIWKKWEYQKKRKIVRVYERGTLFMRAKTEKFRCLFCTRETKEGCIMQKYVYTLVYFV</sequence>
<organism evidence="1 2">
    <name type="scientific">Anaerotignum lactatifermentans DSM 14214</name>
    <dbReference type="NCBI Taxonomy" id="1121323"/>
    <lineage>
        <taxon>Bacteria</taxon>
        <taxon>Bacillati</taxon>
        <taxon>Bacillota</taxon>
        <taxon>Clostridia</taxon>
        <taxon>Lachnospirales</taxon>
        <taxon>Anaerotignaceae</taxon>
        <taxon>Anaerotignum</taxon>
    </lineage>
</organism>
<evidence type="ECO:0000313" key="2">
    <source>
        <dbReference type="Proteomes" id="UP000183975"/>
    </source>
</evidence>
<dbReference type="EMBL" id="FRAH01000034">
    <property type="protein sequence ID" value="SHK59480.1"/>
    <property type="molecule type" value="Genomic_DNA"/>
</dbReference>
<proteinExistence type="predicted"/>
<dbReference type="Proteomes" id="UP000183975">
    <property type="component" value="Unassembled WGS sequence"/>
</dbReference>